<accession>A0A381U7B8</accession>
<gene>
    <name evidence="1" type="ORF">METZ01_LOCUS76121</name>
</gene>
<proteinExistence type="predicted"/>
<name>A0A381U7B8_9ZZZZ</name>
<organism evidence="1">
    <name type="scientific">marine metagenome</name>
    <dbReference type="NCBI Taxonomy" id="408172"/>
    <lineage>
        <taxon>unclassified sequences</taxon>
        <taxon>metagenomes</taxon>
        <taxon>ecological metagenomes</taxon>
    </lineage>
</organism>
<sequence>MTDFISVGEDHGSAVSDRYSAPFAFAGTLYDITIQLPDGRDVSSDAAAKSEWSRQ</sequence>
<protein>
    <submittedName>
        <fullName evidence="1">Uncharacterized protein</fullName>
    </submittedName>
</protein>
<dbReference type="EMBL" id="UINC01005742">
    <property type="protein sequence ID" value="SVA23267.1"/>
    <property type="molecule type" value="Genomic_DNA"/>
</dbReference>
<reference evidence="1" key="1">
    <citation type="submission" date="2018-05" db="EMBL/GenBank/DDBJ databases">
        <authorList>
            <person name="Lanie J.A."/>
            <person name="Ng W.-L."/>
            <person name="Kazmierczak K.M."/>
            <person name="Andrzejewski T.M."/>
            <person name="Davidsen T.M."/>
            <person name="Wayne K.J."/>
            <person name="Tettelin H."/>
            <person name="Glass J.I."/>
            <person name="Rusch D."/>
            <person name="Podicherti R."/>
            <person name="Tsui H.-C.T."/>
            <person name="Winkler M.E."/>
        </authorList>
    </citation>
    <scope>NUCLEOTIDE SEQUENCE</scope>
</reference>
<dbReference type="AlphaFoldDB" id="A0A381U7B8"/>
<evidence type="ECO:0000313" key="1">
    <source>
        <dbReference type="EMBL" id="SVA23267.1"/>
    </source>
</evidence>